<comment type="caution">
    <text evidence="16">The sequence shown here is derived from an EMBL/GenBank/DDBJ whole genome shotgun (WGS) entry which is preliminary data.</text>
</comment>
<evidence type="ECO:0000256" key="1">
    <source>
        <dbReference type="ARBA" id="ARBA00004429"/>
    </source>
</evidence>
<feature type="transmembrane region" description="Helical" evidence="15">
    <location>
        <begin position="44"/>
        <end position="64"/>
    </location>
</feature>
<feature type="topological domain" description="Cytoplasmic" evidence="14">
    <location>
        <begin position="164"/>
        <end position="169"/>
    </location>
</feature>
<evidence type="ECO:0000313" key="17">
    <source>
        <dbReference type="Proteomes" id="UP001155546"/>
    </source>
</evidence>
<comment type="caution">
    <text evidence="14">Lacks conserved residue(s) required for the propagation of feature annotation.</text>
</comment>
<keyword evidence="13 14" id="KW-0676">Redox-active center</keyword>
<evidence type="ECO:0000256" key="10">
    <source>
        <dbReference type="ARBA" id="ARBA00023136"/>
    </source>
</evidence>
<dbReference type="InterPro" id="IPR022920">
    <property type="entry name" value="Disulphide_bond_form_DsbB"/>
</dbReference>
<dbReference type="InterPro" id="IPR050183">
    <property type="entry name" value="DsbB"/>
</dbReference>
<feature type="disulfide bond" description="Redox-active" evidence="14">
    <location>
        <begin position="104"/>
        <end position="130"/>
    </location>
</feature>
<keyword evidence="17" id="KW-1185">Reference proteome</keyword>
<dbReference type="NCBIfam" id="NF002485">
    <property type="entry name" value="PRK01749.1"/>
    <property type="match status" value="1"/>
</dbReference>
<dbReference type="PANTHER" id="PTHR36570:SF2">
    <property type="entry name" value="DISULFIDE BOND FORMATION PROTEIN B"/>
    <property type="match status" value="1"/>
</dbReference>
<evidence type="ECO:0000256" key="2">
    <source>
        <dbReference type="ARBA" id="ARBA00008823"/>
    </source>
</evidence>
<evidence type="ECO:0000256" key="7">
    <source>
        <dbReference type="ARBA" id="ARBA00022982"/>
    </source>
</evidence>
<protein>
    <recommendedName>
        <fullName evidence="14">Disulfide bond formation protein B</fullName>
    </recommendedName>
    <alternativeName>
        <fullName evidence="14">Disulfide oxidoreductase</fullName>
    </alternativeName>
</protein>
<evidence type="ECO:0000313" key="16">
    <source>
        <dbReference type="EMBL" id="MCT7940290.1"/>
    </source>
</evidence>
<proteinExistence type="inferred from homology"/>
<evidence type="ECO:0000256" key="5">
    <source>
        <dbReference type="ARBA" id="ARBA00022519"/>
    </source>
</evidence>
<dbReference type="InterPro" id="IPR023380">
    <property type="entry name" value="DsbB-like_sf"/>
</dbReference>
<feature type="transmembrane region" description="Helical" evidence="15">
    <location>
        <begin position="142"/>
        <end position="165"/>
    </location>
</feature>
<keyword evidence="3 14" id="KW-0813">Transport</keyword>
<feature type="transmembrane region" description="Helical" evidence="15">
    <location>
        <begin position="71"/>
        <end position="89"/>
    </location>
</feature>
<dbReference type="SUPFAM" id="SSF158442">
    <property type="entry name" value="DsbB-like"/>
    <property type="match status" value="1"/>
</dbReference>
<evidence type="ECO:0000256" key="15">
    <source>
        <dbReference type="SAM" id="Phobius"/>
    </source>
</evidence>
<dbReference type="HAMAP" id="MF_00286">
    <property type="entry name" value="DsbB"/>
    <property type="match status" value="1"/>
</dbReference>
<feature type="topological domain" description="Periplasmic" evidence="14">
    <location>
        <begin position="90"/>
        <end position="144"/>
    </location>
</feature>
<feature type="topological domain" description="Cytoplasmic" evidence="14">
    <location>
        <begin position="1"/>
        <end position="13"/>
    </location>
</feature>
<keyword evidence="8 14" id="KW-1133">Transmembrane helix</keyword>
<feature type="transmembrane region" description="Helical" evidence="15">
    <location>
        <begin position="12"/>
        <end position="32"/>
    </location>
</feature>
<dbReference type="InterPro" id="IPR003752">
    <property type="entry name" value="DiS_bond_form_DsbB/BdbC"/>
</dbReference>
<dbReference type="PANTHER" id="PTHR36570">
    <property type="entry name" value="DISULFIDE BOND FORMATION PROTEIN B"/>
    <property type="match status" value="1"/>
</dbReference>
<evidence type="ECO:0000256" key="13">
    <source>
        <dbReference type="ARBA" id="ARBA00023284"/>
    </source>
</evidence>
<keyword evidence="6 14" id="KW-0812">Transmembrane</keyword>
<evidence type="ECO:0000256" key="11">
    <source>
        <dbReference type="ARBA" id="ARBA00023157"/>
    </source>
</evidence>
<keyword evidence="4 14" id="KW-1003">Cell membrane</keyword>
<accession>A0A9X2WJ47</accession>
<keyword evidence="11 14" id="KW-1015">Disulfide bond</keyword>
<dbReference type="Proteomes" id="UP001155546">
    <property type="component" value="Unassembled WGS sequence"/>
</dbReference>
<comment type="subcellular location">
    <subcellularLocation>
        <location evidence="1">Cell inner membrane</location>
        <topology evidence="1">Multi-pass membrane protein</topology>
    </subcellularLocation>
    <subcellularLocation>
        <location evidence="14">Cell membrane</location>
        <topology evidence="14">Multi-pass membrane protein</topology>
    </subcellularLocation>
</comment>
<keyword evidence="9 14" id="KW-0560">Oxidoreductase</keyword>
<evidence type="ECO:0000256" key="3">
    <source>
        <dbReference type="ARBA" id="ARBA00022448"/>
    </source>
</evidence>
<gene>
    <name evidence="14 16" type="primary">dsbB</name>
    <name evidence="16" type="ORF">NE535_00550</name>
</gene>
<keyword evidence="7 14" id="KW-0249">Electron transport</keyword>
<comment type="similarity">
    <text evidence="2 14">Belongs to the DsbB family.</text>
</comment>
<dbReference type="EMBL" id="JAMTCD010000001">
    <property type="protein sequence ID" value="MCT7940290.1"/>
    <property type="molecule type" value="Genomic_DNA"/>
</dbReference>
<evidence type="ECO:0000256" key="8">
    <source>
        <dbReference type="ARBA" id="ARBA00022989"/>
    </source>
</evidence>
<evidence type="ECO:0000256" key="9">
    <source>
        <dbReference type="ARBA" id="ARBA00023002"/>
    </source>
</evidence>
<dbReference type="GO" id="GO:0006457">
    <property type="term" value="P:protein folding"/>
    <property type="evidence" value="ECO:0007669"/>
    <property type="project" value="InterPro"/>
</dbReference>
<keyword evidence="12 14" id="KW-0143">Chaperone</keyword>
<dbReference type="Pfam" id="PF02600">
    <property type="entry name" value="DsbB"/>
    <property type="match status" value="1"/>
</dbReference>
<reference evidence="16" key="1">
    <citation type="journal article" date="2023" name="Int. J. Syst. Evol. Microbiol.">
        <title>&lt;i&gt;Shewanella septentrionalis&lt;/i&gt; sp. nov. and &lt;i&gt;Shewanella holmiensis&lt;/i&gt; sp. nov., isolated from Baltic Sea water and sediments.</title>
        <authorList>
            <person name="Martin-Rodriguez A.J."/>
            <person name="Thorell K."/>
            <person name="Joffre E."/>
            <person name="Jensie-Markopoulos S."/>
            <person name="Moore E.R.B."/>
            <person name="Sjoling A."/>
        </authorList>
    </citation>
    <scope>NUCLEOTIDE SEQUENCE</scope>
    <source>
        <strain evidence="16">SP1S2-7</strain>
    </source>
</reference>
<keyword evidence="5" id="KW-0997">Cell inner membrane</keyword>
<dbReference type="GO" id="GO:0005886">
    <property type="term" value="C:plasma membrane"/>
    <property type="evidence" value="ECO:0007669"/>
    <property type="project" value="UniProtKB-SubCell"/>
</dbReference>
<keyword evidence="10 14" id="KW-0472">Membrane</keyword>
<evidence type="ECO:0000256" key="12">
    <source>
        <dbReference type="ARBA" id="ARBA00023186"/>
    </source>
</evidence>
<dbReference type="GO" id="GO:0009055">
    <property type="term" value="F:electron transfer activity"/>
    <property type="evidence" value="ECO:0007669"/>
    <property type="project" value="UniProtKB-UniRule"/>
</dbReference>
<dbReference type="GO" id="GO:0015035">
    <property type="term" value="F:protein-disulfide reductase activity"/>
    <property type="evidence" value="ECO:0007669"/>
    <property type="project" value="UniProtKB-UniRule"/>
</dbReference>
<organism evidence="16 17">
    <name type="scientific">Shewanella holmiensis</name>
    <dbReference type="NCBI Taxonomy" id="2952222"/>
    <lineage>
        <taxon>Bacteria</taxon>
        <taxon>Pseudomonadati</taxon>
        <taxon>Pseudomonadota</taxon>
        <taxon>Gammaproteobacteria</taxon>
        <taxon>Alteromonadales</taxon>
        <taxon>Shewanellaceae</taxon>
        <taxon>Shewanella</taxon>
    </lineage>
</organism>
<dbReference type="AlphaFoldDB" id="A0A9X2WJ47"/>
<feature type="disulfide bond" description="Redox-active" evidence="14">
    <location>
        <begin position="40"/>
        <end position="43"/>
    </location>
</feature>
<sequence length="169" mass="19283">MTALQRFCHQRTSWALLFVSGLALELAALYFQYVLNFDPCVMCIYIRVAVLGIMLSALVGLIMPQYWIVRFLGMGGWLVSSVWGVKLAIELNEMQVNPSPFSTCSFFPEFPNFMPLDKWLPQVFSPTGMCGESVWSFMSISMVQWMIIGFVVYCLLWLVMVLPALTPKR</sequence>
<evidence type="ECO:0000256" key="4">
    <source>
        <dbReference type="ARBA" id="ARBA00022475"/>
    </source>
</evidence>
<dbReference type="Gene3D" id="1.20.1550.10">
    <property type="entry name" value="DsbB-like"/>
    <property type="match status" value="1"/>
</dbReference>
<evidence type="ECO:0000256" key="14">
    <source>
        <dbReference type="HAMAP-Rule" id="MF_00286"/>
    </source>
</evidence>
<comment type="function">
    <text evidence="14">Required for disulfide bond formation in some periplasmic proteins. Acts by oxidizing the DsbA protein.</text>
</comment>
<name>A0A9X2WJ47_9GAMM</name>
<feature type="topological domain" description="Periplasmic" evidence="14">
    <location>
        <begin position="31"/>
        <end position="48"/>
    </location>
</feature>
<evidence type="ECO:0000256" key="6">
    <source>
        <dbReference type="ARBA" id="ARBA00022692"/>
    </source>
</evidence>
<dbReference type="RefSeq" id="WP_261296751.1">
    <property type="nucleotide sequence ID" value="NZ_JAMTCD010000001.1"/>
</dbReference>